<dbReference type="GO" id="GO:0005788">
    <property type="term" value="C:endoplasmic reticulum lumen"/>
    <property type="evidence" value="ECO:0007669"/>
    <property type="project" value="TreeGrafter"/>
</dbReference>
<dbReference type="GO" id="GO:0015035">
    <property type="term" value="F:protein-disulfide reductase activity"/>
    <property type="evidence" value="ECO:0007669"/>
    <property type="project" value="TreeGrafter"/>
</dbReference>
<feature type="domain" description="Thioredoxin" evidence="1">
    <location>
        <begin position="51"/>
        <end position="146"/>
    </location>
</feature>
<dbReference type="EMBL" id="OX465083">
    <property type="protein sequence ID" value="CAI9292237.1"/>
    <property type="molecule type" value="Genomic_DNA"/>
</dbReference>
<proteinExistence type="predicted"/>
<dbReference type="InterPro" id="IPR013766">
    <property type="entry name" value="Thioredoxin_domain"/>
</dbReference>
<dbReference type="PANTHER" id="PTHR45815">
    <property type="entry name" value="PROTEIN DISULFIDE-ISOMERASE A6"/>
    <property type="match status" value="1"/>
</dbReference>
<reference evidence="2" key="1">
    <citation type="submission" date="2023-04" db="EMBL/GenBank/DDBJ databases">
        <authorList>
            <person name="Vijverberg K."/>
            <person name="Xiong W."/>
            <person name="Schranz E."/>
        </authorList>
    </citation>
    <scope>NUCLEOTIDE SEQUENCE</scope>
</reference>
<dbReference type="Pfam" id="PF00085">
    <property type="entry name" value="Thioredoxin"/>
    <property type="match status" value="1"/>
</dbReference>
<dbReference type="InterPro" id="IPR036249">
    <property type="entry name" value="Thioredoxin-like_sf"/>
</dbReference>
<sequence length="151" mass="17247">MFLSIKIKHNNNFIVFHSNMDRSTKVFILISFFFLSVISNFNLVHAEELFECTFDQAVMKSQDKWIVQFLIPQCGAVKGLKPEWDKASANMCGKVKFGEVNCQNSPELCGKYKVPYYPYILQFGTDKTKEPIQYQGDRSASALEEAALKIA</sequence>
<dbReference type="Gene3D" id="3.40.30.10">
    <property type="entry name" value="Glutaredoxin"/>
    <property type="match status" value="1"/>
</dbReference>
<name>A0AA35ZIG6_LACSI</name>
<dbReference type="Proteomes" id="UP001177003">
    <property type="component" value="Chromosome 7"/>
</dbReference>
<dbReference type="SUPFAM" id="SSF52833">
    <property type="entry name" value="Thioredoxin-like"/>
    <property type="match status" value="1"/>
</dbReference>
<protein>
    <recommendedName>
        <fullName evidence="1">Thioredoxin domain-containing protein</fullName>
    </recommendedName>
</protein>
<evidence type="ECO:0000313" key="3">
    <source>
        <dbReference type="Proteomes" id="UP001177003"/>
    </source>
</evidence>
<accession>A0AA35ZIG6</accession>
<organism evidence="2 3">
    <name type="scientific">Lactuca saligna</name>
    <name type="common">Willowleaf lettuce</name>
    <dbReference type="NCBI Taxonomy" id="75948"/>
    <lineage>
        <taxon>Eukaryota</taxon>
        <taxon>Viridiplantae</taxon>
        <taxon>Streptophyta</taxon>
        <taxon>Embryophyta</taxon>
        <taxon>Tracheophyta</taxon>
        <taxon>Spermatophyta</taxon>
        <taxon>Magnoliopsida</taxon>
        <taxon>eudicotyledons</taxon>
        <taxon>Gunneridae</taxon>
        <taxon>Pentapetalae</taxon>
        <taxon>asterids</taxon>
        <taxon>campanulids</taxon>
        <taxon>Asterales</taxon>
        <taxon>Asteraceae</taxon>
        <taxon>Cichorioideae</taxon>
        <taxon>Cichorieae</taxon>
        <taxon>Lactucinae</taxon>
        <taxon>Lactuca</taxon>
    </lineage>
</organism>
<evidence type="ECO:0000259" key="1">
    <source>
        <dbReference type="Pfam" id="PF00085"/>
    </source>
</evidence>
<dbReference type="PANTHER" id="PTHR45815:SF3">
    <property type="entry name" value="PROTEIN DISULFIDE-ISOMERASE A6"/>
    <property type="match status" value="1"/>
</dbReference>
<gene>
    <name evidence="2" type="ORF">LSALG_LOCUS31329</name>
</gene>
<dbReference type="GO" id="GO:0034976">
    <property type="term" value="P:response to endoplasmic reticulum stress"/>
    <property type="evidence" value="ECO:0007669"/>
    <property type="project" value="TreeGrafter"/>
</dbReference>
<evidence type="ECO:0000313" key="2">
    <source>
        <dbReference type="EMBL" id="CAI9292237.1"/>
    </source>
</evidence>
<keyword evidence="3" id="KW-1185">Reference proteome</keyword>
<dbReference type="AlphaFoldDB" id="A0AA35ZIG6"/>